<dbReference type="Gene3D" id="3.40.50.1360">
    <property type="match status" value="1"/>
</dbReference>
<name>A0A1W0E4F9_9MICR</name>
<dbReference type="GO" id="GO:0005829">
    <property type="term" value="C:cytosol"/>
    <property type="evidence" value="ECO:0007669"/>
    <property type="project" value="TreeGrafter"/>
</dbReference>
<evidence type="ECO:0000313" key="1">
    <source>
        <dbReference type="EMBL" id="OQS54116.1"/>
    </source>
</evidence>
<accession>A0A1W0E4F9</accession>
<dbReference type="Gene3D" id="3.30.70.260">
    <property type="match status" value="1"/>
</dbReference>
<gene>
    <name evidence="1" type="primary">rpiA</name>
    <name evidence="1" type="ORF">EHP00_1855</name>
</gene>
<dbReference type="GO" id="GO:0006014">
    <property type="term" value="P:D-ribose metabolic process"/>
    <property type="evidence" value="ECO:0007669"/>
    <property type="project" value="TreeGrafter"/>
</dbReference>
<dbReference type="AlphaFoldDB" id="A0A1W0E4F9"/>
<dbReference type="GO" id="GO:0004751">
    <property type="term" value="F:ribose-5-phosphate isomerase activity"/>
    <property type="evidence" value="ECO:0007669"/>
    <property type="project" value="InterPro"/>
</dbReference>
<evidence type="ECO:0000313" key="2">
    <source>
        <dbReference type="Proteomes" id="UP000192758"/>
    </source>
</evidence>
<dbReference type="Pfam" id="PF06026">
    <property type="entry name" value="Rib_5-P_isom_A"/>
    <property type="match status" value="1"/>
</dbReference>
<organism evidence="1 2">
    <name type="scientific">Ecytonucleospora hepatopenaei</name>
    <dbReference type="NCBI Taxonomy" id="646526"/>
    <lineage>
        <taxon>Eukaryota</taxon>
        <taxon>Fungi</taxon>
        <taxon>Fungi incertae sedis</taxon>
        <taxon>Microsporidia</taxon>
        <taxon>Enterocytozoonidae</taxon>
        <taxon>Ecytonucleospora</taxon>
    </lineage>
</organism>
<comment type="caution">
    <text evidence="1">The sequence shown here is derived from an EMBL/GenBank/DDBJ whole genome shotgun (WGS) entry which is preliminary data.</text>
</comment>
<dbReference type="PANTHER" id="PTHR11934">
    <property type="entry name" value="RIBOSE-5-PHOSPHATE ISOMERASE"/>
    <property type="match status" value="1"/>
</dbReference>
<keyword evidence="2" id="KW-1185">Reference proteome</keyword>
<dbReference type="VEuPathDB" id="MicrosporidiaDB:EHP00_1855"/>
<dbReference type="OrthoDB" id="1555531at2759"/>
<dbReference type="PANTHER" id="PTHR11934:SF0">
    <property type="entry name" value="RIBOSE-5-PHOSPHATE ISOMERASE"/>
    <property type="match status" value="1"/>
</dbReference>
<dbReference type="InterPro" id="IPR004788">
    <property type="entry name" value="Ribose5P_isomerase_type_A"/>
</dbReference>
<dbReference type="STRING" id="646526.A0A1W0E4F9"/>
<sequence length="216" mass="25085">MDTSNLCEENTIEQLINQRQYETIAFGTGSTIRRLMGAIKPLPNKTLLTLGFSNEIKQLDNELKECLKKVDVFIEEVTMVKTREECFFIKNGSFLASKVFYEMASSRMLFLVDLVVEKENNINRNEIYVPVEIVKEAYFYIKSKIKNELNLKIFLKMQESHPYITENKNYILNVQYVKHKIEEVKKIVGVVDIGIFKQKSNTKIINLVNNKSKVGN</sequence>
<dbReference type="Proteomes" id="UP000192758">
    <property type="component" value="Unassembled WGS sequence"/>
</dbReference>
<protein>
    <submittedName>
        <fullName evidence="1">RpiA</fullName>
    </submittedName>
</protein>
<proteinExistence type="predicted"/>
<dbReference type="SUPFAM" id="SSF75445">
    <property type="entry name" value="D-ribose-5-phosphate isomerase (RpiA), lid domain"/>
    <property type="match status" value="1"/>
</dbReference>
<dbReference type="EMBL" id="MNPJ01000022">
    <property type="protein sequence ID" value="OQS54116.1"/>
    <property type="molecule type" value="Genomic_DNA"/>
</dbReference>
<reference evidence="1 2" key="1">
    <citation type="journal article" date="2017" name="Environ. Microbiol.">
        <title>Decay of the glycolytic pathway and adaptation to intranuclear parasitism within Enterocytozoonidae microsporidia.</title>
        <authorList>
            <person name="Wiredu Boakye D."/>
            <person name="Jaroenlak P."/>
            <person name="Prachumwat A."/>
            <person name="Williams T.A."/>
            <person name="Bateman K.S."/>
            <person name="Itsathitphaisarn O."/>
            <person name="Sritunyalucksana K."/>
            <person name="Paszkiewicz K.H."/>
            <person name="Moore K.A."/>
            <person name="Stentiford G.D."/>
            <person name="Williams B.A."/>
        </authorList>
    </citation>
    <scope>NUCLEOTIDE SEQUENCE [LARGE SCALE GENOMIC DNA]</scope>
    <source>
        <strain evidence="1 2">TH1</strain>
    </source>
</reference>
<dbReference type="GO" id="GO:0009052">
    <property type="term" value="P:pentose-phosphate shunt, non-oxidative branch"/>
    <property type="evidence" value="ECO:0007669"/>
    <property type="project" value="InterPro"/>
</dbReference>